<dbReference type="Gene3D" id="3.40.50.300">
    <property type="entry name" value="P-loop containing nucleotide triphosphate hydrolases"/>
    <property type="match status" value="2"/>
</dbReference>
<dbReference type="Pfam" id="PF13307">
    <property type="entry name" value="Helicase_C_2"/>
    <property type="match status" value="1"/>
</dbReference>
<evidence type="ECO:0000256" key="4">
    <source>
        <dbReference type="ARBA" id="ARBA00022806"/>
    </source>
</evidence>
<dbReference type="GO" id="GO:0005524">
    <property type="term" value="F:ATP binding"/>
    <property type="evidence" value="ECO:0007669"/>
    <property type="project" value="UniProtKB-KW"/>
</dbReference>
<evidence type="ECO:0000256" key="3">
    <source>
        <dbReference type="ARBA" id="ARBA00022801"/>
    </source>
</evidence>
<dbReference type="InterPro" id="IPR010614">
    <property type="entry name" value="RAD3-like_helicase_DEAD"/>
</dbReference>
<dbReference type="GO" id="GO:0006289">
    <property type="term" value="P:nucleotide-excision repair"/>
    <property type="evidence" value="ECO:0007669"/>
    <property type="project" value="TreeGrafter"/>
</dbReference>
<evidence type="ECO:0000256" key="5">
    <source>
        <dbReference type="ARBA" id="ARBA00022840"/>
    </source>
</evidence>
<keyword evidence="7" id="KW-0411">Iron-sulfur</keyword>
<dbReference type="PANTHER" id="PTHR11472:SF47">
    <property type="entry name" value="FANCONI ANEMIA GROUP J PROTEIN"/>
    <property type="match status" value="1"/>
</dbReference>
<dbReference type="SUPFAM" id="SSF52540">
    <property type="entry name" value="P-loop containing nucleoside triphosphate hydrolases"/>
    <property type="match status" value="2"/>
</dbReference>
<keyword evidence="2" id="KW-0547">Nucleotide-binding</keyword>
<dbReference type="GO" id="GO:0003677">
    <property type="term" value="F:DNA binding"/>
    <property type="evidence" value="ECO:0007669"/>
    <property type="project" value="InterPro"/>
</dbReference>
<organism evidence="11">
    <name type="scientific">Trypanosoma vivax (strain Y486)</name>
    <dbReference type="NCBI Taxonomy" id="1055687"/>
    <lineage>
        <taxon>Eukaryota</taxon>
        <taxon>Discoba</taxon>
        <taxon>Euglenozoa</taxon>
        <taxon>Kinetoplastea</taxon>
        <taxon>Metakinetoplastina</taxon>
        <taxon>Trypanosomatida</taxon>
        <taxon>Trypanosomatidae</taxon>
        <taxon>Trypanosoma</taxon>
        <taxon>Duttonella</taxon>
    </lineage>
</organism>
<dbReference type="PROSITE" id="PS51193">
    <property type="entry name" value="HELICASE_ATP_BIND_2"/>
    <property type="match status" value="1"/>
</dbReference>
<dbReference type="SMART" id="SM00488">
    <property type="entry name" value="DEXDc2"/>
    <property type="match status" value="1"/>
</dbReference>
<keyword evidence="5" id="KW-0067">ATP-binding</keyword>
<evidence type="ECO:0000256" key="1">
    <source>
        <dbReference type="ARBA" id="ARBA00022723"/>
    </source>
</evidence>
<protein>
    <submittedName>
        <fullName evidence="11">Putative helicase-like protein</fullName>
    </submittedName>
</protein>
<sequence>MPTLMAEKDGKTYHMPFEPYGVQKEMIKVINASLLSAPSHAPIAAVEVPTGCGKTVALLSSVLQYQAALGKLSQPELERHMRERRCRSMLAASPSMAASNLIHSCRCECNATAVCHNKKDESSADTDAVIAEERWRPPQLFFKMFRTQPGKRLRVETENPVSELRRQHDPPPCTIFYVTRTHAQVKQAVGELRKLRDLDKLKMNILGSRAWYCINQKVQSARANKTLPVEGNNLGEVCDKLVSLGQCEAVHTYASLANRAITRPLRQGCAEKVWDIEDLVSEGVGMQSCPYYAARDLVFFAHVNFATYQYLLDPIIRHECKMEAALKNNAIVVFDEAHNVPHVCQEALSLETTTETLQLVISELEPLIHPEVSMGTLSYPREFRLTHWTLVEILSLLHDLFGAILRFANDHQPSAPGGKTSRHPCGVEDADTTESNEQVTTLPGEALAKSVWRCIMDHTPLSSLPHGANVALPSGSALSSGENAALFRQAYGIVMSLGVTYNPFQFSIFGLSIMKRWLLVLRFVIEKPGAFAVGISGACCDTDGSAACNISGRHEERERVDAARVTIAVQCLDGSVAFRYLLASVHRVVLASGTLAPFRQLGQELGVPPTSMVTYEGGHVVGKHQYRFVALTRTGDATPLQCTYETFRSNSFVESLVATLIRLIDQVRTGGVLLFLPNYHVMRAVGSRLALHYERVMCARRRDAANHAAREGGNDIHLVPHIFLECQKSEEFSLQLGKFQAATAAGPAVLASVFRAKVGEGINFADHMARLVVCVGVPLRPLKLWTVAAQRQYSGEEWYITDAIRTVNQAAGRCIRHLHDYGAVVLLDGRFDHPGIQQLLSGWCRRELKVYHALGPLEEDLCQFYRYLSLGDVGQVRQDDEVKPKLEMGAHKSAREATYKSSGSARPSLVADKLQVEDMFPIISLPPYGPPPKKSHTPMSEHELSGTALKLLCEECDTDGQVTAVQLRDAIQALEREFMHSHKE</sequence>
<feature type="region of interest" description="Disordered" evidence="9">
    <location>
        <begin position="413"/>
        <end position="437"/>
    </location>
</feature>
<dbReference type="VEuPathDB" id="TriTrypDB:TvY486_1109860"/>
<keyword evidence="3" id="KW-0378">Hydrolase</keyword>
<evidence type="ECO:0000259" key="10">
    <source>
        <dbReference type="PROSITE" id="PS51193"/>
    </source>
</evidence>
<dbReference type="SMART" id="SM00491">
    <property type="entry name" value="HELICc2"/>
    <property type="match status" value="1"/>
</dbReference>
<dbReference type="GO" id="GO:0046872">
    <property type="term" value="F:metal ion binding"/>
    <property type="evidence" value="ECO:0007669"/>
    <property type="project" value="UniProtKB-KW"/>
</dbReference>
<feature type="domain" description="Helicase ATP-binding" evidence="10">
    <location>
        <begin position="9"/>
        <end position="384"/>
    </location>
</feature>
<dbReference type="InterPro" id="IPR006554">
    <property type="entry name" value="Helicase-like_DEXD_c2"/>
</dbReference>
<dbReference type="InterPro" id="IPR027417">
    <property type="entry name" value="P-loop_NTPase"/>
</dbReference>
<keyword evidence="1" id="KW-0479">Metal-binding</keyword>
<name>G0UCF0_TRYVY</name>
<keyword evidence="8" id="KW-0413">Isomerase</keyword>
<reference evidence="11" key="1">
    <citation type="journal article" date="2012" name="Proc. Natl. Acad. Sci. U.S.A.">
        <title>Antigenic diversity is generated by distinct evolutionary mechanisms in African trypanosome species.</title>
        <authorList>
            <person name="Jackson A.P."/>
            <person name="Berry A."/>
            <person name="Aslett M."/>
            <person name="Allison H.C."/>
            <person name="Burton P."/>
            <person name="Vavrova-Anderson J."/>
            <person name="Brown R."/>
            <person name="Browne H."/>
            <person name="Corton N."/>
            <person name="Hauser H."/>
            <person name="Gamble J."/>
            <person name="Gilderthorp R."/>
            <person name="Marcello L."/>
            <person name="McQuillan J."/>
            <person name="Otto T.D."/>
            <person name="Quail M.A."/>
            <person name="Sanders M.J."/>
            <person name="van Tonder A."/>
            <person name="Ginger M.L."/>
            <person name="Field M.C."/>
            <person name="Barry J.D."/>
            <person name="Hertz-Fowler C."/>
            <person name="Berriman M."/>
        </authorList>
    </citation>
    <scope>NUCLEOTIDE SEQUENCE</scope>
    <source>
        <strain evidence="11">Y486</strain>
    </source>
</reference>
<dbReference type="PROSITE" id="PS00690">
    <property type="entry name" value="DEAH_ATP_HELICASE"/>
    <property type="match status" value="1"/>
</dbReference>
<dbReference type="Pfam" id="PF06733">
    <property type="entry name" value="DEAD_2"/>
    <property type="match status" value="1"/>
</dbReference>
<dbReference type="InterPro" id="IPR045028">
    <property type="entry name" value="DinG/Rad3-like"/>
</dbReference>
<evidence type="ECO:0000256" key="8">
    <source>
        <dbReference type="ARBA" id="ARBA00023235"/>
    </source>
</evidence>
<dbReference type="InterPro" id="IPR014013">
    <property type="entry name" value="Helic_SF1/SF2_ATP-bd_DinG/Rad3"/>
</dbReference>
<dbReference type="GO" id="GO:1990918">
    <property type="term" value="P:double-strand break repair involved in meiotic recombination"/>
    <property type="evidence" value="ECO:0007669"/>
    <property type="project" value="TreeGrafter"/>
</dbReference>
<evidence type="ECO:0000256" key="7">
    <source>
        <dbReference type="ARBA" id="ARBA00023014"/>
    </source>
</evidence>
<evidence type="ECO:0000256" key="9">
    <source>
        <dbReference type="SAM" id="MobiDB-lite"/>
    </source>
</evidence>
<dbReference type="GO" id="GO:0051536">
    <property type="term" value="F:iron-sulfur cluster binding"/>
    <property type="evidence" value="ECO:0007669"/>
    <property type="project" value="UniProtKB-KW"/>
</dbReference>
<dbReference type="EMBL" id="HE573027">
    <property type="protein sequence ID" value="CCC53502.1"/>
    <property type="molecule type" value="Genomic_DNA"/>
</dbReference>
<dbReference type="InterPro" id="IPR002464">
    <property type="entry name" value="DNA/RNA_helicase_DEAH_CS"/>
</dbReference>
<evidence type="ECO:0000313" key="11">
    <source>
        <dbReference type="EMBL" id="CCC53502.1"/>
    </source>
</evidence>
<evidence type="ECO:0000256" key="2">
    <source>
        <dbReference type="ARBA" id="ARBA00022741"/>
    </source>
</evidence>
<dbReference type="AlphaFoldDB" id="G0UCF0"/>
<keyword evidence="6" id="KW-0408">Iron</keyword>
<dbReference type="InterPro" id="IPR006555">
    <property type="entry name" value="ATP-dep_Helicase_C"/>
</dbReference>
<dbReference type="PANTHER" id="PTHR11472">
    <property type="entry name" value="DNA REPAIR DEAD HELICASE RAD3/XP-D SUBFAMILY MEMBER"/>
    <property type="match status" value="1"/>
</dbReference>
<dbReference type="GO" id="GO:0003678">
    <property type="term" value="F:DNA helicase activity"/>
    <property type="evidence" value="ECO:0007669"/>
    <property type="project" value="InterPro"/>
</dbReference>
<proteinExistence type="predicted"/>
<dbReference type="GO" id="GO:0005634">
    <property type="term" value="C:nucleus"/>
    <property type="evidence" value="ECO:0007669"/>
    <property type="project" value="TreeGrafter"/>
</dbReference>
<accession>G0UCF0</accession>
<gene>
    <name evidence="11" type="ORF">TVY486_1109860</name>
</gene>
<dbReference type="GO" id="GO:0016818">
    <property type="term" value="F:hydrolase activity, acting on acid anhydrides, in phosphorus-containing anhydrides"/>
    <property type="evidence" value="ECO:0007669"/>
    <property type="project" value="InterPro"/>
</dbReference>
<evidence type="ECO:0000256" key="6">
    <source>
        <dbReference type="ARBA" id="ARBA00023004"/>
    </source>
</evidence>
<keyword evidence="4 11" id="KW-0347">Helicase</keyword>